<feature type="non-terminal residue" evidence="7">
    <location>
        <position position="141"/>
    </location>
</feature>
<keyword evidence="8" id="KW-1185">Reference proteome</keyword>
<dbReference type="GO" id="GO:0016020">
    <property type="term" value="C:membrane"/>
    <property type="evidence" value="ECO:0007669"/>
    <property type="project" value="UniProtKB-SubCell"/>
</dbReference>
<evidence type="ECO:0000256" key="1">
    <source>
        <dbReference type="ARBA" id="ARBA00004141"/>
    </source>
</evidence>
<proteinExistence type="predicted"/>
<keyword evidence="3 6" id="KW-0812">Transmembrane</keyword>
<dbReference type="EMBL" id="CAJDYZ010005624">
    <property type="protein sequence ID" value="CAD1472635.1"/>
    <property type="molecule type" value="Genomic_DNA"/>
</dbReference>
<name>A0A6V7H1K6_9HYME</name>
<evidence type="ECO:0000256" key="4">
    <source>
        <dbReference type="ARBA" id="ARBA00022989"/>
    </source>
</evidence>
<dbReference type="AlphaFoldDB" id="A0A6V7H1K6"/>
<dbReference type="PANTHER" id="PTHR23511">
    <property type="entry name" value="SYNAPTIC VESICLE GLYCOPROTEIN 2"/>
    <property type="match status" value="1"/>
</dbReference>
<dbReference type="OrthoDB" id="3936150at2759"/>
<accession>A0A6V7H1K6</accession>
<gene>
    <name evidence="7" type="ORF">MHI_LOCUS310698</name>
</gene>
<evidence type="ECO:0000313" key="7">
    <source>
        <dbReference type="EMBL" id="CAD1472635.1"/>
    </source>
</evidence>
<dbReference type="Proteomes" id="UP000752696">
    <property type="component" value="Unassembled WGS sequence"/>
</dbReference>
<evidence type="ECO:0000256" key="6">
    <source>
        <dbReference type="SAM" id="Phobius"/>
    </source>
</evidence>
<keyword evidence="5 6" id="KW-0472">Membrane</keyword>
<evidence type="ECO:0000256" key="5">
    <source>
        <dbReference type="ARBA" id="ARBA00023136"/>
    </source>
</evidence>
<protein>
    <submittedName>
        <fullName evidence="7">Uncharacterized protein</fullName>
    </submittedName>
</protein>
<comment type="caution">
    <text evidence="7">The sequence shown here is derived from an EMBL/GenBank/DDBJ whole genome shotgun (WGS) entry which is preliminary data.</text>
</comment>
<feature type="non-terminal residue" evidence="7">
    <location>
        <position position="1"/>
    </location>
</feature>
<organism evidence="7 8">
    <name type="scientific">Heterotrigona itama</name>
    <dbReference type="NCBI Taxonomy" id="395501"/>
    <lineage>
        <taxon>Eukaryota</taxon>
        <taxon>Metazoa</taxon>
        <taxon>Ecdysozoa</taxon>
        <taxon>Arthropoda</taxon>
        <taxon>Hexapoda</taxon>
        <taxon>Insecta</taxon>
        <taxon>Pterygota</taxon>
        <taxon>Neoptera</taxon>
        <taxon>Endopterygota</taxon>
        <taxon>Hymenoptera</taxon>
        <taxon>Apocrita</taxon>
        <taxon>Aculeata</taxon>
        <taxon>Apoidea</taxon>
        <taxon>Anthophila</taxon>
        <taxon>Apidae</taxon>
        <taxon>Heterotrigona</taxon>
    </lineage>
</organism>
<sequence length="141" mass="15537">EANRTRKTANFEAAIAAAGHGKFQYLLLLAIIPVSWATSIDTSSIAIILPSAECDLQMTFFQKGVLNAVMYIGPCKHTLVVNMIFSHPNLKIDRDGHYFVNCAMMIVVHLFATKSRERLVCTTTTTSCLTMVLNLLAVCNN</sequence>
<reference evidence="7" key="1">
    <citation type="submission" date="2020-07" db="EMBL/GenBank/DDBJ databases">
        <authorList>
            <person name="Nazaruddin N."/>
        </authorList>
    </citation>
    <scope>NUCLEOTIDE SEQUENCE</scope>
</reference>
<dbReference type="PANTHER" id="PTHR23511:SF36">
    <property type="entry name" value="EG:BACR7A4.13 PROTEIN-RELATED"/>
    <property type="match status" value="1"/>
</dbReference>
<evidence type="ECO:0000256" key="3">
    <source>
        <dbReference type="ARBA" id="ARBA00022692"/>
    </source>
</evidence>
<evidence type="ECO:0000313" key="8">
    <source>
        <dbReference type="Proteomes" id="UP000752696"/>
    </source>
</evidence>
<feature type="transmembrane region" description="Helical" evidence="6">
    <location>
        <begin position="96"/>
        <end position="112"/>
    </location>
</feature>
<evidence type="ECO:0000256" key="2">
    <source>
        <dbReference type="ARBA" id="ARBA00022448"/>
    </source>
</evidence>
<keyword evidence="4 6" id="KW-1133">Transmembrane helix</keyword>
<comment type="subcellular location">
    <subcellularLocation>
        <location evidence="1">Membrane</location>
        <topology evidence="1">Multi-pass membrane protein</topology>
    </subcellularLocation>
</comment>
<keyword evidence="2" id="KW-0813">Transport</keyword>